<dbReference type="Pfam" id="PF01232">
    <property type="entry name" value="Mannitol_dh"/>
    <property type="match status" value="1"/>
</dbReference>
<dbReference type="InterPro" id="IPR008927">
    <property type="entry name" value="6-PGluconate_DH-like_C_sf"/>
</dbReference>
<evidence type="ECO:0000313" key="6">
    <source>
        <dbReference type="Proteomes" id="UP000036503"/>
    </source>
</evidence>
<keyword evidence="1" id="KW-0560">Oxidoreductase</keyword>
<dbReference type="PATRIC" id="fig|1122219.3.peg.251"/>
<dbReference type="Gene3D" id="1.10.1040.10">
    <property type="entry name" value="N-(1-d-carboxylethyl)-l-norvaline Dehydrogenase, domain 2"/>
    <property type="match status" value="1"/>
</dbReference>
<dbReference type="EMBL" id="LEKT01000002">
    <property type="protein sequence ID" value="KMO87754.1"/>
    <property type="molecule type" value="Genomic_DNA"/>
</dbReference>
<dbReference type="Proteomes" id="UP000036503">
    <property type="component" value="Unassembled WGS sequence"/>
</dbReference>
<evidence type="ECO:0000313" key="5">
    <source>
        <dbReference type="EMBL" id="KMO87754.1"/>
    </source>
</evidence>
<dbReference type="STRING" id="39029.BSR42_12105"/>
<sequence>MLHLNRQSLIRDKAVWEDKDMMLYQFDADAVASATRKTPQWIHFGGGNIFRAFIAALQQHLLNTGVAKTGIITAETYDEEVIEKVYRPFDNLSLAVTMYANGRFDKEVIGSVMESVVCRPDFAEDWQRLKEIFTAPSLQIASFTITEKGYKLTDYAGTYFPAVVEDLKNGPEQAKSSMGCIAALAYARYKAGAYPFAFLSLDNCSHNGDKIKAAILTFAEQWVANGVVEQGFANYVNDKNKVTFPWSMIDKITPRSSAKVQQYLADLGFGDTELIHTHKGTYAAFVNAENAQYLVIEDTFPNGRPALEKTGVIFTDRTTVDKVERMKVCTCLNPLHTALAVYGCLLGYTLIADEMKDPQLKGLIEKIGYQEGLPVVTNPGVLNPQDFIKEVLEERLTNGNLPDTPQRIATDTSQKVGIRFGETIKAYGDKASDLKYIPLAIAGWCRYLLAVDDEGQTFEPSSDPLLENVQAALQGVMLGNPASADGKLKSILSNKDIFGSDLYKAGLGGKIEEYFKELIAGPHAVRNTLVKYIND</sequence>
<keyword evidence="6" id="KW-1185">Reference proteome</keyword>
<dbReference type="Gene3D" id="3.40.50.720">
    <property type="entry name" value="NAD(P)-binding Rossmann-like Domain"/>
    <property type="match status" value="1"/>
</dbReference>
<keyword evidence="5" id="KW-0223">Dioxygenase</keyword>
<dbReference type="InParanoid" id="A0A0J6WYM8"/>
<evidence type="ECO:0000259" key="4">
    <source>
        <dbReference type="Pfam" id="PF08125"/>
    </source>
</evidence>
<evidence type="ECO:0000256" key="1">
    <source>
        <dbReference type="ARBA" id="ARBA00023002"/>
    </source>
</evidence>
<dbReference type="PANTHER" id="PTHR43362">
    <property type="entry name" value="MANNITOL DEHYDROGENASE DSF1-RELATED"/>
    <property type="match status" value="1"/>
</dbReference>
<dbReference type="InterPro" id="IPR013131">
    <property type="entry name" value="Mannitol_DH_N"/>
</dbReference>
<organism evidence="5 6">
    <name type="scientific">Megasphaera cerevisiae DSM 20462</name>
    <dbReference type="NCBI Taxonomy" id="1122219"/>
    <lineage>
        <taxon>Bacteria</taxon>
        <taxon>Bacillati</taxon>
        <taxon>Bacillota</taxon>
        <taxon>Negativicutes</taxon>
        <taxon>Veillonellales</taxon>
        <taxon>Veillonellaceae</taxon>
        <taxon>Megasphaera</taxon>
    </lineage>
</organism>
<evidence type="ECO:0000256" key="2">
    <source>
        <dbReference type="ARBA" id="ARBA00048615"/>
    </source>
</evidence>
<dbReference type="SUPFAM" id="SSF48179">
    <property type="entry name" value="6-phosphogluconate dehydrogenase C-terminal domain-like"/>
    <property type="match status" value="1"/>
</dbReference>
<comment type="caution">
    <text evidence="5">The sequence shown here is derived from an EMBL/GenBank/DDBJ whole genome shotgun (WGS) entry which is preliminary data.</text>
</comment>
<dbReference type="InterPro" id="IPR036291">
    <property type="entry name" value="NAD(P)-bd_dom_sf"/>
</dbReference>
<dbReference type="GO" id="GO:0051213">
    <property type="term" value="F:dioxygenase activity"/>
    <property type="evidence" value="ECO:0007669"/>
    <property type="project" value="UniProtKB-KW"/>
</dbReference>
<proteinExistence type="predicted"/>
<comment type="catalytic activity">
    <reaction evidence="2">
        <text>D-mannitol 1-phosphate + NAD(+) = beta-D-fructose 6-phosphate + NADH + H(+)</text>
        <dbReference type="Rhea" id="RHEA:19661"/>
        <dbReference type="ChEBI" id="CHEBI:15378"/>
        <dbReference type="ChEBI" id="CHEBI:57540"/>
        <dbReference type="ChEBI" id="CHEBI:57634"/>
        <dbReference type="ChEBI" id="CHEBI:57945"/>
        <dbReference type="ChEBI" id="CHEBI:61381"/>
        <dbReference type="EC" id="1.1.1.17"/>
    </reaction>
</comment>
<protein>
    <submittedName>
        <fullName evidence="5">Dioxygenase</fullName>
    </submittedName>
</protein>
<gene>
    <name evidence="5" type="ORF">AB840_01105</name>
</gene>
<evidence type="ECO:0000259" key="3">
    <source>
        <dbReference type="Pfam" id="PF01232"/>
    </source>
</evidence>
<dbReference type="InterPro" id="IPR013328">
    <property type="entry name" value="6PGD_dom2"/>
</dbReference>
<feature type="domain" description="Mannitol dehydrogenase C-terminal" evidence="4">
    <location>
        <begin position="320"/>
        <end position="515"/>
    </location>
</feature>
<dbReference type="InterPro" id="IPR013118">
    <property type="entry name" value="Mannitol_DH_C"/>
</dbReference>
<dbReference type="RefSeq" id="WP_048512976.1">
    <property type="nucleotide sequence ID" value="NZ_FUXD01000009.1"/>
</dbReference>
<reference evidence="5 6" key="1">
    <citation type="submission" date="2015-06" db="EMBL/GenBank/DDBJ databases">
        <title>Draft genome sequence of beer spoilage bacterium Megasphaera cerevisiae type strain 20462.</title>
        <authorList>
            <person name="Kutumbaka K."/>
            <person name="Pasmowitz J."/>
            <person name="Mategko J."/>
            <person name="Reyes D."/>
            <person name="Friedrich A."/>
            <person name="Han S."/>
            <person name="Martens-Habbena W."/>
            <person name="Neal-McKinney J."/>
            <person name="Janagama H.K."/>
            <person name="Nadala C."/>
            <person name="Samadpour M."/>
        </authorList>
    </citation>
    <scope>NUCLEOTIDE SEQUENCE [LARGE SCALE GENOMIC DNA]</scope>
    <source>
        <strain evidence="5 6">DSM 20462</strain>
    </source>
</reference>
<name>A0A0J6WYM8_9FIRM</name>
<dbReference type="SUPFAM" id="SSF51735">
    <property type="entry name" value="NAD(P)-binding Rossmann-fold domains"/>
    <property type="match status" value="1"/>
</dbReference>
<dbReference type="PANTHER" id="PTHR43362:SF1">
    <property type="entry name" value="MANNITOL DEHYDROGENASE 2-RELATED"/>
    <property type="match status" value="1"/>
</dbReference>
<dbReference type="OrthoDB" id="271711at2"/>
<dbReference type="InterPro" id="IPR050988">
    <property type="entry name" value="Mannitol_DH/Oxidoreductase"/>
</dbReference>
<dbReference type="Pfam" id="PF08125">
    <property type="entry name" value="Mannitol_dh_C"/>
    <property type="match status" value="1"/>
</dbReference>
<accession>A0A0J6WYM8</accession>
<dbReference type="AlphaFoldDB" id="A0A0J6WYM8"/>
<dbReference type="GO" id="GO:0008926">
    <property type="term" value="F:mannitol-1-phosphate 5-dehydrogenase activity"/>
    <property type="evidence" value="ECO:0007669"/>
    <property type="project" value="UniProtKB-EC"/>
</dbReference>
<feature type="domain" description="Mannitol dehydrogenase N-terminal" evidence="3">
    <location>
        <begin position="42"/>
        <end position="309"/>
    </location>
</feature>